<dbReference type="AlphaFoldDB" id="A0A0B7IJK4"/>
<gene>
    <name evidence="2" type="ORF">CCAN11_2100008</name>
</gene>
<sequence>MIYNPLNFPTSTIVAQTVPKNAFYKRAKPQRATALKDFLTTTFERITWLYKLHPDTLHITDGRQVHEIDVFLCTLKGTSYDERLLSEIDALLPRQTIYMIEQEGLFDLLMQYKAVSEQGIIKPNGLWERLSKVDLSTSPLRLGGYDMDALYADFLGQLSQLGTLSEADYQKASELKRQAERLKKQCETLQKKKRQERQYNLRLEIGRDLKQQQTELAKLEEEIEIIKNKIR</sequence>
<name>A0A0B7IJK4_9FLAO</name>
<organism evidence="2 3">
    <name type="scientific">Capnocytophaga canimorsus</name>
    <dbReference type="NCBI Taxonomy" id="28188"/>
    <lineage>
        <taxon>Bacteria</taxon>
        <taxon>Pseudomonadati</taxon>
        <taxon>Bacteroidota</taxon>
        <taxon>Flavobacteriia</taxon>
        <taxon>Flavobacteriales</taxon>
        <taxon>Flavobacteriaceae</taxon>
        <taxon>Capnocytophaga</taxon>
    </lineage>
</organism>
<reference evidence="3" key="1">
    <citation type="submission" date="2015-01" db="EMBL/GenBank/DDBJ databases">
        <authorList>
            <person name="MANFREDI Pablo"/>
        </authorList>
    </citation>
    <scope>NUCLEOTIDE SEQUENCE [LARGE SCALE GENOMIC DNA]</scope>
    <source>
        <strain evidence="3">Cc11</strain>
    </source>
</reference>
<dbReference type="InterPro" id="IPR025503">
    <property type="entry name" value="DUF4391"/>
</dbReference>
<dbReference type="Pfam" id="PF14335">
    <property type="entry name" value="DUF4391"/>
    <property type="match status" value="1"/>
</dbReference>
<keyword evidence="1" id="KW-0175">Coiled coil</keyword>
<proteinExistence type="predicted"/>
<protein>
    <recommendedName>
        <fullName evidence="4">DUF4391 domain-containing protein</fullName>
    </recommendedName>
</protein>
<accession>A0A0B7IJK4</accession>
<dbReference type="Proteomes" id="UP000039370">
    <property type="component" value="Unassembled WGS sequence"/>
</dbReference>
<dbReference type="RefSeq" id="WP_082021040.1">
    <property type="nucleotide sequence ID" value="NZ_JBIUQK010000021.1"/>
</dbReference>
<evidence type="ECO:0000313" key="2">
    <source>
        <dbReference type="EMBL" id="CEN50167.1"/>
    </source>
</evidence>
<evidence type="ECO:0000256" key="1">
    <source>
        <dbReference type="SAM" id="Coils"/>
    </source>
</evidence>
<evidence type="ECO:0000313" key="3">
    <source>
        <dbReference type="Proteomes" id="UP000039370"/>
    </source>
</evidence>
<feature type="coiled-coil region" evidence="1">
    <location>
        <begin position="165"/>
        <end position="229"/>
    </location>
</feature>
<evidence type="ECO:0008006" key="4">
    <source>
        <dbReference type="Google" id="ProtNLM"/>
    </source>
</evidence>
<dbReference type="EMBL" id="CDOK01000125">
    <property type="protein sequence ID" value="CEN50167.1"/>
    <property type="molecule type" value="Genomic_DNA"/>
</dbReference>